<dbReference type="EMBL" id="AM902716">
    <property type="protein sequence ID" value="CAP44206.1"/>
    <property type="molecule type" value="Genomic_DNA"/>
</dbReference>
<dbReference type="STRING" id="94624.Bpet3861"/>
<protein>
    <recommendedName>
        <fullName evidence="4">DUF3348 domain-containing protein</fullName>
    </recommendedName>
</protein>
<keyword evidence="3" id="KW-1185">Reference proteome</keyword>
<sequence>MVQAPRRTGVSGPTLIRLLARLTDADISESRQSLADRLSLWLGWTDAIALSAVLDGGPPAVAPGAQADGGAEAREVERMRSALAHAIADDRPFAAPRPRGPAATQAAPAETEPVYATYRQRYLALQQNMETSIAKTRARLRALLAAQAPAKARLAMVDAIMERSLSLHERRLMGTIPGMLEKHFERLRRAAQDTQESDMLDSEASAPAPAPAPAAPAPWLAAFRADMRSVLRAELDIRLQPIEGLLAALRAN</sequence>
<accession>A9I3R2</accession>
<evidence type="ECO:0000256" key="1">
    <source>
        <dbReference type="SAM" id="MobiDB-lite"/>
    </source>
</evidence>
<organism evidence="2 3">
    <name type="scientific">Bordetella petrii (strain ATCC BAA-461 / DSM 12804 / CCUG 43448 / CIP 107267 / Se-1111R)</name>
    <dbReference type="NCBI Taxonomy" id="340100"/>
    <lineage>
        <taxon>Bacteria</taxon>
        <taxon>Pseudomonadati</taxon>
        <taxon>Pseudomonadota</taxon>
        <taxon>Betaproteobacteria</taxon>
        <taxon>Burkholderiales</taxon>
        <taxon>Alcaligenaceae</taxon>
        <taxon>Bordetella</taxon>
    </lineage>
</organism>
<feature type="compositionally biased region" description="Low complexity" evidence="1">
    <location>
        <begin position="93"/>
        <end position="109"/>
    </location>
</feature>
<evidence type="ECO:0008006" key="4">
    <source>
        <dbReference type="Google" id="ProtNLM"/>
    </source>
</evidence>
<dbReference type="KEGG" id="bpt:Bpet3861"/>
<dbReference type="AlphaFoldDB" id="A9I3R2"/>
<dbReference type="Proteomes" id="UP000001225">
    <property type="component" value="Chromosome"/>
</dbReference>
<proteinExistence type="predicted"/>
<dbReference type="InterPro" id="IPR021783">
    <property type="entry name" value="DUF3348"/>
</dbReference>
<gene>
    <name evidence="2" type="ordered locus">Bpet3861</name>
</gene>
<dbReference type="Pfam" id="PF11828">
    <property type="entry name" value="DUF3348"/>
    <property type="match status" value="1"/>
</dbReference>
<feature type="region of interest" description="Disordered" evidence="1">
    <location>
        <begin position="90"/>
        <end position="111"/>
    </location>
</feature>
<reference evidence="2 3" key="1">
    <citation type="journal article" date="2008" name="BMC Genomics">
        <title>The missing link: Bordetella petrii is endowed with both the metabolic versatility of environmental bacteria and virulence traits of pathogenic Bordetellae.</title>
        <authorList>
            <person name="Gross R."/>
            <person name="Guzman C.A."/>
            <person name="Sebaihia M."/>
            <person name="Martins Dos Santos V.A."/>
            <person name="Pieper D.H."/>
            <person name="Koebnik R."/>
            <person name="Lechner M."/>
            <person name="Bartels D."/>
            <person name="Buhrmester J."/>
            <person name="Choudhuri J.V."/>
            <person name="Ebensen T."/>
            <person name="Gaigalat L."/>
            <person name="Herrmann S."/>
            <person name="Khachane A.N."/>
            <person name="Larisch C."/>
            <person name="Link S."/>
            <person name="Linke B."/>
            <person name="Meyer F."/>
            <person name="Mormann S."/>
            <person name="Nakunst D."/>
            <person name="Rueckert C."/>
            <person name="Schneiker-Bekel S."/>
            <person name="Schulze K."/>
            <person name="Vorhoelter F.J."/>
            <person name="Yevsa T."/>
            <person name="Engle J.T."/>
            <person name="Goldman W.E."/>
            <person name="Puehler A."/>
            <person name="Goebel U.B."/>
            <person name="Goesmann A."/>
            <person name="Bloecker H."/>
            <person name="Kaiser O."/>
            <person name="Martinez-Arias R."/>
        </authorList>
    </citation>
    <scope>NUCLEOTIDE SEQUENCE [LARGE SCALE GENOMIC DNA]</scope>
    <source>
        <strain evidence="3">ATCC BAA-461 / DSM 12804 / CCUG 43448 / CIP 107267 / Se-1111R</strain>
    </source>
</reference>
<evidence type="ECO:0000313" key="3">
    <source>
        <dbReference type="Proteomes" id="UP000001225"/>
    </source>
</evidence>
<name>A9I3R2_BORPD</name>
<feature type="region of interest" description="Disordered" evidence="1">
    <location>
        <begin position="191"/>
        <end position="213"/>
    </location>
</feature>
<dbReference type="eggNOG" id="ENOG5032T22">
    <property type="taxonomic scope" value="Bacteria"/>
</dbReference>
<evidence type="ECO:0000313" key="2">
    <source>
        <dbReference type="EMBL" id="CAP44206.1"/>
    </source>
</evidence>